<evidence type="ECO:0000256" key="6">
    <source>
        <dbReference type="PIRSR" id="PIRSR602129-50"/>
    </source>
</evidence>
<evidence type="ECO:0000256" key="1">
    <source>
        <dbReference type="ARBA" id="ARBA00001933"/>
    </source>
</evidence>
<proteinExistence type="inferred from homology"/>
<evidence type="ECO:0000313" key="9">
    <source>
        <dbReference type="Proteomes" id="UP000677082"/>
    </source>
</evidence>
<feature type="modified residue" description="N6-(pyridoxal phosphate)lysine" evidence="6">
    <location>
        <position position="252"/>
    </location>
</feature>
<comment type="similarity">
    <text evidence="2 7">Belongs to the group II decarboxylase family.</text>
</comment>
<keyword evidence="5 7" id="KW-0456">Lyase</keyword>
<accession>A0A919W4Q7</accession>
<dbReference type="InterPro" id="IPR015421">
    <property type="entry name" value="PyrdxlP-dep_Trfase_major"/>
</dbReference>
<evidence type="ECO:0000256" key="5">
    <source>
        <dbReference type="ARBA" id="ARBA00023239"/>
    </source>
</evidence>
<comment type="cofactor">
    <cofactor evidence="1 6 7">
        <name>pyridoxal 5'-phosphate</name>
        <dbReference type="ChEBI" id="CHEBI:597326"/>
    </cofactor>
</comment>
<dbReference type="PANTHER" id="PTHR46101:SF2">
    <property type="entry name" value="SERINE DECARBOXYLASE"/>
    <property type="match status" value="1"/>
</dbReference>
<evidence type="ECO:0000256" key="7">
    <source>
        <dbReference type="RuleBase" id="RU000382"/>
    </source>
</evidence>
<evidence type="ECO:0000313" key="8">
    <source>
        <dbReference type="EMBL" id="GIM94399.1"/>
    </source>
</evidence>
<gene>
    <name evidence="8" type="ORF">Ato02nite_061920</name>
</gene>
<reference evidence="8 9" key="1">
    <citation type="submission" date="2021-03" db="EMBL/GenBank/DDBJ databases">
        <title>Whole genome shotgun sequence of Actinoplanes toevensis NBRC 105298.</title>
        <authorList>
            <person name="Komaki H."/>
            <person name="Tamura T."/>
        </authorList>
    </citation>
    <scope>NUCLEOTIDE SEQUENCE [LARGE SCALE GENOMIC DNA]</scope>
    <source>
        <strain evidence="8 9">NBRC 105298</strain>
    </source>
</reference>
<dbReference type="Gene3D" id="3.40.640.10">
    <property type="entry name" value="Type I PLP-dependent aspartate aminotransferase-like (Major domain)"/>
    <property type="match status" value="1"/>
</dbReference>
<dbReference type="InterPro" id="IPR015424">
    <property type="entry name" value="PyrdxlP-dep_Trfase"/>
</dbReference>
<sequence>MILTATPLSGFDGLFDPAAAAAMPRHVHAALLGSALAADQRLHLAFPGATDLVYPDLAAILTHQQLVNVGDPFEAGHGRNNTKSYEIAIIRQLGALAGGDRGQVWGYVTTGSSEGTLHAVDDAVRAYPDAVIFASTAAHYSVAKAANMVRAPLVLVRADIQGRMMLDDLRQRLTEFQDRPICIVATAGTTEHEAVDDIAGIATLCQDLGITRLRLHVDAALAFLPLLLLPEHDRPDIGFRAGATSIVVSGHKFLSTLMPCAVLIYPQRPASHPADPVSYIGASDTTITGSRSGHTPLLLHWALTSFSLQQHQARATAARELAAYTHDRLARMSWPHQWKHPGFTIRLAQPTQPLPRPWVLGGDHTTGRIITMPGIEQAQIDEFTTDLAAAHGRRIPRQRRTPRAAS</sequence>
<dbReference type="InterPro" id="IPR051151">
    <property type="entry name" value="Group_II_Decarboxylase"/>
</dbReference>
<name>A0A919W4Q7_9ACTN</name>
<dbReference type="RefSeq" id="WP_213010188.1">
    <property type="nucleotide sequence ID" value="NZ_BOQN01000081.1"/>
</dbReference>
<evidence type="ECO:0000256" key="4">
    <source>
        <dbReference type="ARBA" id="ARBA00022898"/>
    </source>
</evidence>
<dbReference type="PANTHER" id="PTHR46101">
    <property type="match status" value="1"/>
</dbReference>
<dbReference type="Pfam" id="PF00282">
    <property type="entry name" value="Pyridoxal_deC"/>
    <property type="match status" value="1"/>
</dbReference>
<dbReference type="Proteomes" id="UP000677082">
    <property type="component" value="Unassembled WGS sequence"/>
</dbReference>
<keyword evidence="4 6" id="KW-0663">Pyridoxal phosphate</keyword>
<dbReference type="InterPro" id="IPR002129">
    <property type="entry name" value="PyrdxlP-dep_de-COase"/>
</dbReference>
<evidence type="ECO:0000256" key="3">
    <source>
        <dbReference type="ARBA" id="ARBA00022793"/>
    </source>
</evidence>
<dbReference type="GO" id="GO:0004058">
    <property type="term" value="F:aromatic-L-amino-acid decarboxylase activity"/>
    <property type="evidence" value="ECO:0007669"/>
    <property type="project" value="UniProtKB-ARBA"/>
</dbReference>
<dbReference type="GO" id="GO:0030170">
    <property type="term" value="F:pyridoxal phosphate binding"/>
    <property type="evidence" value="ECO:0007669"/>
    <property type="project" value="InterPro"/>
</dbReference>
<dbReference type="GO" id="GO:0019752">
    <property type="term" value="P:carboxylic acid metabolic process"/>
    <property type="evidence" value="ECO:0007669"/>
    <property type="project" value="InterPro"/>
</dbReference>
<organism evidence="8 9">
    <name type="scientific">Paractinoplanes toevensis</name>
    <dbReference type="NCBI Taxonomy" id="571911"/>
    <lineage>
        <taxon>Bacteria</taxon>
        <taxon>Bacillati</taxon>
        <taxon>Actinomycetota</taxon>
        <taxon>Actinomycetes</taxon>
        <taxon>Micromonosporales</taxon>
        <taxon>Micromonosporaceae</taxon>
        <taxon>Paractinoplanes</taxon>
    </lineage>
</organism>
<protein>
    <submittedName>
        <fullName evidence="8">Histidine decarboxylase</fullName>
    </submittedName>
</protein>
<comment type="caution">
    <text evidence="8">The sequence shown here is derived from an EMBL/GenBank/DDBJ whole genome shotgun (WGS) entry which is preliminary data.</text>
</comment>
<dbReference type="AlphaFoldDB" id="A0A919W4Q7"/>
<keyword evidence="3" id="KW-0210">Decarboxylase</keyword>
<dbReference type="SUPFAM" id="SSF53383">
    <property type="entry name" value="PLP-dependent transferases"/>
    <property type="match status" value="1"/>
</dbReference>
<evidence type="ECO:0000256" key="2">
    <source>
        <dbReference type="ARBA" id="ARBA00009533"/>
    </source>
</evidence>
<dbReference type="EMBL" id="BOQN01000081">
    <property type="protein sequence ID" value="GIM94399.1"/>
    <property type="molecule type" value="Genomic_DNA"/>
</dbReference>
<keyword evidence="9" id="KW-1185">Reference proteome</keyword>